<keyword evidence="2" id="KW-1185">Reference proteome</keyword>
<reference evidence="1 2" key="1">
    <citation type="submission" date="2018-11" db="EMBL/GenBank/DDBJ databases">
        <authorList>
            <person name="Zhou Z."/>
            <person name="Wang G."/>
        </authorList>
    </citation>
    <scope>NUCLEOTIDE SEQUENCE [LARGE SCALE GENOMIC DNA]</scope>
    <source>
        <strain evidence="1 2">KCTC52004</strain>
    </source>
</reference>
<gene>
    <name evidence="1" type="ORF">EHT25_05655</name>
</gene>
<dbReference type="OrthoDB" id="9818879at2"/>
<evidence type="ECO:0000313" key="2">
    <source>
        <dbReference type="Proteomes" id="UP000271925"/>
    </source>
</evidence>
<organism evidence="1 2">
    <name type="scientific">Larkinella rosea</name>
    <dbReference type="NCBI Taxonomy" id="2025312"/>
    <lineage>
        <taxon>Bacteria</taxon>
        <taxon>Pseudomonadati</taxon>
        <taxon>Bacteroidota</taxon>
        <taxon>Cytophagia</taxon>
        <taxon>Cytophagales</taxon>
        <taxon>Spirosomataceae</taxon>
        <taxon>Larkinella</taxon>
    </lineage>
</organism>
<dbReference type="Proteomes" id="UP000271925">
    <property type="component" value="Unassembled WGS sequence"/>
</dbReference>
<protein>
    <submittedName>
        <fullName evidence="1">Uncharacterized protein</fullName>
    </submittedName>
</protein>
<proteinExistence type="predicted"/>
<dbReference type="EMBL" id="RQJO01000007">
    <property type="protein sequence ID" value="RRB07262.1"/>
    <property type="molecule type" value="Genomic_DNA"/>
</dbReference>
<comment type="caution">
    <text evidence="1">The sequence shown here is derived from an EMBL/GenBank/DDBJ whole genome shotgun (WGS) entry which is preliminary data.</text>
</comment>
<dbReference type="RefSeq" id="WP_124871902.1">
    <property type="nucleotide sequence ID" value="NZ_RQJO01000007.1"/>
</dbReference>
<accession>A0A3P1C1U0</accession>
<dbReference type="AlphaFoldDB" id="A0A3P1C1U0"/>
<sequence length="114" mass="12645">MNRAVFLCCGLRTGFLTGCFNRSETHPKIPHLPAVDSAAIRVGSRPNTAVHAFIFSADKTKINKATGDAYQEAIPKARSEQFAEREPAGHKAYFEQVSAHLAHQFKRNGHTWLP</sequence>
<name>A0A3P1C1U0_9BACT</name>
<evidence type="ECO:0000313" key="1">
    <source>
        <dbReference type="EMBL" id="RRB07262.1"/>
    </source>
</evidence>